<evidence type="ECO:0000256" key="9">
    <source>
        <dbReference type="SAM" id="Phobius"/>
    </source>
</evidence>
<dbReference type="PRINTS" id="PR00260">
    <property type="entry name" value="CHEMTRNSDUCR"/>
</dbReference>
<dbReference type="HOGENOM" id="CLU_000445_107_19_9"/>
<evidence type="ECO:0000256" key="8">
    <source>
        <dbReference type="PROSITE-ProRule" id="PRU00284"/>
    </source>
</evidence>
<dbReference type="Proteomes" id="UP000006556">
    <property type="component" value="Chromosome"/>
</dbReference>
<accession>A5D439</accession>
<evidence type="ECO:0000256" key="4">
    <source>
        <dbReference type="ARBA" id="ARBA00022989"/>
    </source>
</evidence>
<dbReference type="eggNOG" id="COG0840">
    <property type="taxonomic scope" value="Bacteria"/>
</dbReference>
<dbReference type="InterPro" id="IPR029151">
    <property type="entry name" value="Sensor-like_sf"/>
</dbReference>
<dbReference type="GO" id="GO:0007165">
    <property type="term" value="P:signal transduction"/>
    <property type="evidence" value="ECO:0007669"/>
    <property type="project" value="UniProtKB-KW"/>
</dbReference>
<keyword evidence="13" id="KW-1185">Reference proteome</keyword>
<dbReference type="GO" id="GO:0005886">
    <property type="term" value="C:plasma membrane"/>
    <property type="evidence" value="ECO:0007669"/>
    <property type="project" value="UniProtKB-SubCell"/>
</dbReference>
<evidence type="ECO:0000259" key="10">
    <source>
        <dbReference type="PROSITE" id="PS50111"/>
    </source>
</evidence>
<dbReference type="GO" id="GO:0004888">
    <property type="term" value="F:transmembrane signaling receptor activity"/>
    <property type="evidence" value="ECO:0007669"/>
    <property type="project" value="InterPro"/>
</dbReference>
<keyword evidence="6 8" id="KW-0807">Transducer</keyword>
<dbReference type="PROSITE" id="PS50111">
    <property type="entry name" value="CHEMOTAXIS_TRANSDUC_2"/>
    <property type="match status" value="1"/>
</dbReference>
<evidence type="ECO:0000256" key="1">
    <source>
        <dbReference type="ARBA" id="ARBA00004651"/>
    </source>
</evidence>
<evidence type="ECO:0000256" key="7">
    <source>
        <dbReference type="ARBA" id="ARBA00029447"/>
    </source>
</evidence>
<dbReference type="InterPro" id="IPR004089">
    <property type="entry name" value="MCPsignal_dom"/>
</dbReference>
<evidence type="ECO:0000256" key="3">
    <source>
        <dbReference type="ARBA" id="ARBA00022692"/>
    </source>
</evidence>
<dbReference type="EMBL" id="AP009389">
    <property type="protein sequence ID" value="BAF58977.1"/>
    <property type="molecule type" value="Genomic_DNA"/>
</dbReference>
<dbReference type="InterPro" id="IPR004090">
    <property type="entry name" value="Chemotax_Me-accpt_rcpt"/>
</dbReference>
<gene>
    <name evidence="12" type="ordered locus">PTH_0796</name>
</gene>
<dbReference type="InterPro" id="IPR033463">
    <property type="entry name" value="sCache_3"/>
</dbReference>
<evidence type="ECO:0000259" key="11">
    <source>
        <dbReference type="PROSITE" id="PS50885"/>
    </source>
</evidence>
<dbReference type="PANTHER" id="PTHR32089">
    <property type="entry name" value="METHYL-ACCEPTING CHEMOTAXIS PROTEIN MCPB"/>
    <property type="match status" value="1"/>
</dbReference>
<dbReference type="Pfam" id="PF17202">
    <property type="entry name" value="sCache_3_3"/>
    <property type="match status" value="1"/>
</dbReference>
<keyword evidence="3 9" id="KW-0812">Transmembrane</keyword>
<dbReference type="CDD" id="cd06225">
    <property type="entry name" value="HAMP"/>
    <property type="match status" value="1"/>
</dbReference>
<comment type="similarity">
    <text evidence="7">Belongs to the methyl-accepting chemotaxis (MCP) protein family.</text>
</comment>
<feature type="domain" description="HAMP" evidence="11">
    <location>
        <begin position="204"/>
        <end position="256"/>
    </location>
</feature>
<dbReference type="SMART" id="SM00304">
    <property type="entry name" value="HAMP"/>
    <property type="match status" value="1"/>
</dbReference>
<dbReference type="Gene3D" id="1.10.287.950">
    <property type="entry name" value="Methyl-accepting chemotaxis protein"/>
    <property type="match status" value="1"/>
</dbReference>
<sequence>MTIRFKLAVLTSLIMVLLVASICAYSVKSMHDRLIESVQIKLKSDLGMSRSLIESMYPGQWSIRDGALYKGGIKVNENYELVDLIGNLTSDTVTIFQGDMRVSTNVKNPDGQRAINTRAAEEVATAVLKEGKTYIGKAQVVGKWNQTAYEPIRDGQGNPIGMLYVGVPNNLYDQTVKKFAYSSITVGIAGIIISIIICLIALQQLFGKPFARFVDFSEVISQGDLTREIEYKSHDELGKLAKSFNNMVNSLKELIGHATVTSARVSGTAKALTAQADQTTATATENASTVTEISATLDNVVENIKAVSREAEEASRQAGQGQHNINTVVETMREIEASVNHVATSVEKLNQAIEKIGQFVDTIDGIAEQTNLLALNAAIEAARAGEAGKGFAVVAEEVRKLAENSAMSAKEVGRIIAEVQEQSAQAVSDMEGSKNKVSHGDRVVQEVSRSLNTIIELVQNLNLKAQAVASSAAQVAAAVHNVAATTEEQTAAMEEVSASAIELNNTALEMDSLLTRFKV</sequence>
<reference evidence="13" key="1">
    <citation type="journal article" date="2008" name="Genome Res.">
        <title>The genome of Pelotomaculum thermopropionicum reveals niche-associated evolution in anaerobic microbiota.</title>
        <authorList>
            <person name="Kosaka T."/>
            <person name="Kato S."/>
            <person name="Shimoyama T."/>
            <person name="Ishii S."/>
            <person name="Abe T."/>
            <person name="Watanabe K."/>
        </authorList>
    </citation>
    <scope>NUCLEOTIDE SEQUENCE [LARGE SCALE GENOMIC DNA]</scope>
    <source>
        <strain evidence="13">DSM 13744 / JCM 10971 / SI</strain>
    </source>
</reference>
<proteinExistence type="inferred from homology"/>
<dbReference type="KEGG" id="pth:PTH_0796"/>
<feature type="transmembrane region" description="Helical" evidence="9">
    <location>
        <begin position="179"/>
        <end position="202"/>
    </location>
</feature>
<dbReference type="PANTHER" id="PTHR32089:SF112">
    <property type="entry name" value="LYSOZYME-LIKE PROTEIN-RELATED"/>
    <property type="match status" value="1"/>
</dbReference>
<evidence type="ECO:0000313" key="12">
    <source>
        <dbReference type="EMBL" id="BAF58977.1"/>
    </source>
</evidence>
<keyword evidence="4 9" id="KW-1133">Transmembrane helix</keyword>
<dbReference type="SUPFAM" id="SSF103190">
    <property type="entry name" value="Sensory domain-like"/>
    <property type="match status" value="1"/>
</dbReference>
<dbReference type="AlphaFoldDB" id="A5D439"/>
<keyword evidence="2" id="KW-1003">Cell membrane</keyword>
<protein>
    <submittedName>
        <fullName evidence="12">Hypothetical signaling protein</fullName>
    </submittedName>
</protein>
<evidence type="ECO:0000256" key="2">
    <source>
        <dbReference type="ARBA" id="ARBA00022475"/>
    </source>
</evidence>
<keyword evidence="5 9" id="KW-0472">Membrane</keyword>
<dbReference type="STRING" id="370438.PTH_0796"/>
<dbReference type="InterPro" id="IPR003660">
    <property type="entry name" value="HAMP_dom"/>
</dbReference>
<dbReference type="FunFam" id="1.10.287.950:FF:000001">
    <property type="entry name" value="Methyl-accepting chemotaxis sensory transducer"/>
    <property type="match status" value="1"/>
</dbReference>
<feature type="domain" description="Methyl-accepting transducer" evidence="10">
    <location>
        <begin position="254"/>
        <end position="504"/>
    </location>
</feature>
<dbReference type="CDD" id="cd11386">
    <property type="entry name" value="MCP_signal"/>
    <property type="match status" value="1"/>
</dbReference>
<dbReference type="SUPFAM" id="SSF58104">
    <property type="entry name" value="Methyl-accepting chemotaxis protein (MCP) signaling domain"/>
    <property type="match status" value="1"/>
</dbReference>
<evidence type="ECO:0000313" key="13">
    <source>
        <dbReference type="Proteomes" id="UP000006556"/>
    </source>
</evidence>
<evidence type="ECO:0000256" key="5">
    <source>
        <dbReference type="ARBA" id="ARBA00023136"/>
    </source>
</evidence>
<comment type="subcellular location">
    <subcellularLocation>
        <location evidence="1">Cell membrane</location>
        <topology evidence="1">Multi-pass membrane protein</topology>
    </subcellularLocation>
</comment>
<organism evidence="12 13">
    <name type="scientific">Pelotomaculum thermopropionicum (strain DSM 13744 / JCM 10971 / SI)</name>
    <dbReference type="NCBI Taxonomy" id="370438"/>
    <lineage>
        <taxon>Bacteria</taxon>
        <taxon>Bacillati</taxon>
        <taxon>Bacillota</taxon>
        <taxon>Clostridia</taxon>
        <taxon>Eubacteriales</taxon>
        <taxon>Desulfotomaculaceae</taxon>
        <taxon>Pelotomaculum</taxon>
    </lineage>
</organism>
<dbReference type="GO" id="GO:0006935">
    <property type="term" value="P:chemotaxis"/>
    <property type="evidence" value="ECO:0007669"/>
    <property type="project" value="InterPro"/>
</dbReference>
<dbReference type="Pfam" id="PF00672">
    <property type="entry name" value="HAMP"/>
    <property type="match status" value="1"/>
</dbReference>
<dbReference type="SMART" id="SM00283">
    <property type="entry name" value="MA"/>
    <property type="match status" value="1"/>
</dbReference>
<evidence type="ECO:0000256" key="6">
    <source>
        <dbReference type="ARBA" id="ARBA00023224"/>
    </source>
</evidence>
<dbReference type="PROSITE" id="PS50885">
    <property type="entry name" value="HAMP"/>
    <property type="match status" value="1"/>
</dbReference>
<name>A5D439_PELTS</name>
<dbReference type="Pfam" id="PF00015">
    <property type="entry name" value="MCPsignal"/>
    <property type="match status" value="1"/>
</dbReference>